<dbReference type="KEGG" id="ddd:Dda3937_04600"/>
<dbReference type="AlphaFoldDB" id="E0SE81"/>
<protein>
    <submittedName>
        <fullName evidence="1">Uncharacterized protein</fullName>
    </submittedName>
</protein>
<gene>
    <name evidence="1" type="ordered locus">Dda3937_04600</name>
</gene>
<dbReference type="Proteomes" id="UP000006859">
    <property type="component" value="Chromosome"/>
</dbReference>
<evidence type="ECO:0000313" key="1">
    <source>
        <dbReference type="EMBL" id="ADM98704.1"/>
    </source>
</evidence>
<name>E0SE81_DICD3</name>
<dbReference type="STRING" id="198628.Dda3937_04600"/>
<dbReference type="HOGENOM" id="CLU_2648675_0_0_6"/>
<keyword evidence="2" id="KW-1185">Reference proteome</keyword>
<evidence type="ECO:0000313" key="2">
    <source>
        <dbReference type="Proteomes" id="UP000006859"/>
    </source>
</evidence>
<sequence length="76" mass="8507">MDSCQVQGHGKYIDDNTPLSRCFMPFSPPFKPKVITRSLRTGRCVNASLIASLVYPTVADSPLLHRDATQRISRFP</sequence>
<organism evidence="1 2">
    <name type="scientific">Dickeya dadantii (strain 3937)</name>
    <name type="common">Erwinia chrysanthemi (strain 3937)</name>
    <dbReference type="NCBI Taxonomy" id="198628"/>
    <lineage>
        <taxon>Bacteria</taxon>
        <taxon>Pseudomonadati</taxon>
        <taxon>Pseudomonadota</taxon>
        <taxon>Gammaproteobacteria</taxon>
        <taxon>Enterobacterales</taxon>
        <taxon>Pectobacteriaceae</taxon>
        <taxon>Dickeya</taxon>
    </lineage>
</organism>
<accession>E0SE81</accession>
<reference evidence="1 2" key="1">
    <citation type="journal article" date="2011" name="J. Bacteriol.">
        <title>Genome sequence of the plant-pathogenic bacterium Dickeya dadantii 3937.</title>
        <authorList>
            <person name="Glasner J.D."/>
            <person name="Yang C.H."/>
            <person name="Reverchon S."/>
            <person name="Hugouvieux-Cotte-Pattat N."/>
            <person name="Condemine G."/>
            <person name="Bohin J.P."/>
            <person name="Van Gijsegem F."/>
            <person name="Yang S."/>
            <person name="Franza T."/>
            <person name="Expert D."/>
            <person name="Plunkett G. III"/>
            <person name="San Francisco M.J."/>
            <person name="Charkowski A.O."/>
            <person name="Py B."/>
            <person name="Bell K."/>
            <person name="Rauscher L."/>
            <person name="Rodriguez-Palenzuela P."/>
            <person name="Toussaint A."/>
            <person name="Holeva M.C."/>
            <person name="He S.Y."/>
            <person name="Douet V."/>
            <person name="Boccara M."/>
            <person name="Blanco C."/>
            <person name="Toth I."/>
            <person name="Anderson B.D."/>
            <person name="Biehl B.S."/>
            <person name="Mau B."/>
            <person name="Flynn S.M."/>
            <person name="Barras F."/>
            <person name="Lindeberg M."/>
            <person name="Birch P.R."/>
            <person name="Tsuyumu S."/>
            <person name="Shi X."/>
            <person name="Hibbing M."/>
            <person name="Yap M.N."/>
            <person name="Carpentier M."/>
            <person name="Dassa E."/>
            <person name="Umehara M."/>
            <person name="Kim J.F."/>
            <person name="Rusch M."/>
            <person name="Soni P."/>
            <person name="Mayhew G.F."/>
            <person name="Fouts D.E."/>
            <person name="Gill S.R."/>
            <person name="Blattner F.R."/>
            <person name="Keen N.T."/>
            <person name="Perna N.T."/>
        </authorList>
    </citation>
    <scope>NUCLEOTIDE SEQUENCE [LARGE SCALE GENOMIC DNA]</scope>
    <source>
        <strain evidence="1 2">3937</strain>
    </source>
</reference>
<proteinExistence type="predicted"/>
<dbReference type="EMBL" id="CP002038">
    <property type="protein sequence ID" value="ADM98704.1"/>
    <property type="molecule type" value="Genomic_DNA"/>
</dbReference>